<evidence type="ECO:0000256" key="2">
    <source>
        <dbReference type="ARBA" id="ARBA00022448"/>
    </source>
</evidence>
<protein>
    <submittedName>
        <fullName evidence="8">ABC transporter permease</fullName>
    </submittedName>
</protein>
<evidence type="ECO:0000313" key="8">
    <source>
        <dbReference type="EMBL" id="RGT41663.1"/>
    </source>
</evidence>
<evidence type="ECO:0000256" key="1">
    <source>
        <dbReference type="ARBA" id="ARBA00004651"/>
    </source>
</evidence>
<evidence type="ECO:0000256" key="3">
    <source>
        <dbReference type="ARBA" id="ARBA00022475"/>
    </source>
</evidence>
<evidence type="ECO:0000256" key="6">
    <source>
        <dbReference type="ARBA" id="ARBA00022989"/>
    </source>
</evidence>
<keyword evidence="3" id="KW-1003">Cell membrane</keyword>
<name>A0A3E4K4R1_MEDGN</name>
<keyword evidence="2" id="KW-0813">Transport</keyword>
<organism evidence="8 9">
    <name type="scientific">Mediterraneibacter gnavus</name>
    <name type="common">Ruminococcus gnavus</name>
    <dbReference type="NCBI Taxonomy" id="33038"/>
    <lineage>
        <taxon>Bacteria</taxon>
        <taxon>Bacillati</taxon>
        <taxon>Bacillota</taxon>
        <taxon>Clostridia</taxon>
        <taxon>Lachnospirales</taxon>
        <taxon>Lachnospiraceae</taxon>
        <taxon>Mediterraneibacter</taxon>
    </lineage>
</organism>
<dbReference type="PANTHER" id="PTHR32196">
    <property type="entry name" value="ABC TRANSPORTER PERMEASE PROTEIN YPHD-RELATED-RELATED"/>
    <property type="match status" value="1"/>
</dbReference>
<dbReference type="InterPro" id="IPR001851">
    <property type="entry name" value="ABC_transp_permease"/>
</dbReference>
<dbReference type="RefSeq" id="WP_117636617.1">
    <property type="nucleotide sequence ID" value="NZ_BAABSA010000035.1"/>
</dbReference>
<keyword evidence="5" id="KW-0812">Transmembrane</keyword>
<dbReference type="GO" id="GO:0022857">
    <property type="term" value="F:transmembrane transporter activity"/>
    <property type="evidence" value="ECO:0007669"/>
    <property type="project" value="InterPro"/>
</dbReference>
<dbReference type="CDD" id="cd06579">
    <property type="entry name" value="TM_PBP1_transp_AraH_like"/>
    <property type="match status" value="1"/>
</dbReference>
<evidence type="ECO:0000256" key="5">
    <source>
        <dbReference type="ARBA" id="ARBA00022692"/>
    </source>
</evidence>
<dbReference type="EMBL" id="QRWQ01000001">
    <property type="protein sequence ID" value="RGT41663.1"/>
    <property type="molecule type" value="Genomic_DNA"/>
</dbReference>
<dbReference type="Proteomes" id="UP000283834">
    <property type="component" value="Unassembled WGS sequence"/>
</dbReference>
<sequence length="330" mass="35158">MKNWKNVMEKHSNEITLLGIFIILFVIFSVASPDKFLTQTNLKTMMFQMPEFGLMAIAMMITILTGGINLSITNGAALASIVAAFVLVSPFAKGNQLLGVVVALVVCMGISLLCGMANGVIIAYIGVAPMLVTLGTKTLFEGIGLNLTKGGSISGFVEQYSVLGNYYFLGIPVPMVCYAILIIICYFLIERSAWGNSIYMIGSNEVAARFSGIKTKQCLMKVYLLSGVLAGIAGVFITSRYNSAKVDYGSSYMMQSVTAVVLGGTSIAGGKGTIAGTVIAVAIIQILSTGLNILGVNRYIINIITGAILIGVLVFRFAVHRISDLKKIKK</sequence>
<evidence type="ECO:0000256" key="7">
    <source>
        <dbReference type="ARBA" id="ARBA00023136"/>
    </source>
</evidence>
<reference evidence="8 9" key="1">
    <citation type="submission" date="2018-08" db="EMBL/GenBank/DDBJ databases">
        <title>A genome reference for cultivated species of the human gut microbiota.</title>
        <authorList>
            <person name="Zou Y."/>
            <person name="Xue W."/>
            <person name="Luo G."/>
        </authorList>
    </citation>
    <scope>NUCLEOTIDE SEQUENCE [LARGE SCALE GENOMIC DNA]</scope>
    <source>
        <strain evidence="8 9">AF19-16AC</strain>
    </source>
</reference>
<dbReference type="PANTHER" id="PTHR32196:SF21">
    <property type="entry name" value="ABC TRANSPORTER PERMEASE PROTEIN YPHD-RELATED"/>
    <property type="match status" value="1"/>
</dbReference>
<comment type="subcellular location">
    <subcellularLocation>
        <location evidence="1">Cell membrane</location>
        <topology evidence="1">Multi-pass membrane protein</topology>
    </subcellularLocation>
</comment>
<evidence type="ECO:0000256" key="4">
    <source>
        <dbReference type="ARBA" id="ARBA00022519"/>
    </source>
</evidence>
<dbReference type="GO" id="GO:0005886">
    <property type="term" value="C:plasma membrane"/>
    <property type="evidence" value="ECO:0007669"/>
    <property type="project" value="UniProtKB-SubCell"/>
</dbReference>
<proteinExistence type="predicted"/>
<keyword evidence="6" id="KW-1133">Transmembrane helix</keyword>
<gene>
    <name evidence="8" type="ORF">DWX36_00025</name>
</gene>
<dbReference type="Pfam" id="PF02653">
    <property type="entry name" value="BPD_transp_2"/>
    <property type="match status" value="1"/>
</dbReference>
<accession>A0A3E4K4R1</accession>
<dbReference type="AlphaFoldDB" id="A0A3E4K4R1"/>
<keyword evidence="4" id="KW-0997">Cell inner membrane</keyword>
<keyword evidence="7" id="KW-0472">Membrane</keyword>
<evidence type="ECO:0000313" key="9">
    <source>
        <dbReference type="Proteomes" id="UP000283834"/>
    </source>
</evidence>
<comment type="caution">
    <text evidence="8">The sequence shown here is derived from an EMBL/GenBank/DDBJ whole genome shotgun (WGS) entry which is preliminary data.</text>
</comment>